<evidence type="ECO:0000313" key="3">
    <source>
        <dbReference type="Proteomes" id="UP001140949"/>
    </source>
</evidence>
<dbReference type="Proteomes" id="UP001140949">
    <property type="component" value="Unassembled WGS sequence"/>
</dbReference>
<reference evidence="2" key="1">
    <citation type="journal article" date="2023" name="GigaByte">
        <title>Genome assembly of the bearded iris, Iris pallida Lam.</title>
        <authorList>
            <person name="Bruccoleri R.E."/>
            <person name="Oakeley E.J."/>
            <person name="Faust A.M.E."/>
            <person name="Altorfer M."/>
            <person name="Dessus-Babus S."/>
            <person name="Burckhardt D."/>
            <person name="Oertli M."/>
            <person name="Naumann U."/>
            <person name="Petersen F."/>
            <person name="Wong J."/>
        </authorList>
    </citation>
    <scope>NUCLEOTIDE SEQUENCE</scope>
    <source>
        <strain evidence="2">GSM-AAB239-AS_SAM_17_03QT</strain>
    </source>
</reference>
<reference evidence="2" key="2">
    <citation type="submission" date="2023-04" db="EMBL/GenBank/DDBJ databases">
        <authorList>
            <person name="Bruccoleri R.E."/>
            <person name="Oakeley E.J."/>
            <person name="Faust A.-M."/>
            <person name="Dessus-Babus S."/>
            <person name="Altorfer M."/>
            <person name="Burckhardt D."/>
            <person name="Oertli M."/>
            <person name="Naumann U."/>
            <person name="Petersen F."/>
            <person name="Wong J."/>
        </authorList>
    </citation>
    <scope>NUCLEOTIDE SEQUENCE</scope>
    <source>
        <strain evidence="2">GSM-AAB239-AS_SAM_17_03QT</strain>
        <tissue evidence="2">Leaf</tissue>
    </source>
</reference>
<evidence type="ECO:0000256" key="1">
    <source>
        <dbReference type="SAM" id="MobiDB-lite"/>
    </source>
</evidence>
<accession>A0AAX6IIJ4</accession>
<gene>
    <name evidence="2" type="ORF">M6B38_254480</name>
</gene>
<organism evidence="2 3">
    <name type="scientific">Iris pallida</name>
    <name type="common">Sweet iris</name>
    <dbReference type="NCBI Taxonomy" id="29817"/>
    <lineage>
        <taxon>Eukaryota</taxon>
        <taxon>Viridiplantae</taxon>
        <taxon>Streptophyta</taxon>
        <taxon>Embryophyta</taxon>
        <taxon>Tracheophyta</taxon>
        <taxon>Spermatophyta</taxon>
        <taxon>Magnoliopsida</taxon>
        <taxon>Liliopsida</taxon>
        <taxon>Asparagales</taxon>
        <taxon>Iridaceae</taxon>
        <taxon>Iridoideae</taxon>
        <taxon>Irideae</taxon>
        <taxon>Iris</taxon>
    </lineage>
</organism>
<evidence type="ECO:0000313" key="2">
    <source>
        <dbReference type="EMBL" id="KAJ6852195.1"/>
    </source>
</evidence>
<comment type="caution">
    <text evidence="2">The sequence shown here is derived from an EMBL/GenBank/DDBJ whole genome shotgun (WGS) entry which is preliminary data.</text>
</comment>
<dbReference type="EMBL" id="JANAVB010001800">
    <property type="protein sequence ID" value="KAJ6852195.1"/>
    <property type="molecule type" value="Genomic_DNA"/>
</dbReference>
<keyword evidence="3" id="KW-1185">Reference proteome</keyword>
<proteinExistence type="predicted"/>
<protein>
    <submittedName>
        <fullName evidence="2">Uncharacterized protein</fullName>
    </submittedName>
</protein>
<name>A0AAX6IIJ4_IRIPA</name>
<feature type="region of interest" description="Disordered" evidence="1">
    <location>
        <begin position="55"/>
        <end position="74"/>
    </location>
</feature>
<sequence>MVVLRDPADPLEPKRHSRSSELFPMRAGLRCCHVQLSRTTPEPLAESAVSLLTLPPLNHHSTLGGPRTSDPCRR</sequence>
<dbReference type="AlphaFoldDB" id="A0AAX6IIJ4"/>